<proteinExistence type="inferred from homology"/>
<keyword evidence="2" id="KW-0813">Transport</keyword>
<sequence length="424" mass="46644">MKRNSVMGIGATASLALILAACSGSDGGDSGGGDNEDVTLGFFTDKAAWESSFDAMNEVSGEHGMTLDFTGYSDQTAFDSFVKQSFRTDSVPDLFTWHTGGELADLVDEGLVAETTDLWAEAEENGLVPDGLIDNYTYDGKQYCVPLNVAYWPVYYNIELFEQYDLDVPETWDELMQVADVLVENGEVPFHQMNMIFEFVWFQAMLAGNSPEVYEGLQTGDASYTDPEVVEVMEQWKQMIDDGYFIDPGVTTDPQALLANGDVAMAYFGTFFTGQLTDVGAEAGEDYGVFTMPNMNPEVENRQMILETSPLCVGAGSENEEAALEYSAWWMTNEAQNTWSADRGDVSFNPNVDVADPTLSALVDEVNSEESGFTIQQRYLEATPVPIYSVASEIFGEFVTNAPDPMPGLERLQAEAEDYWAGQE</sequence>
<reference evidence="4 5" key="1">
    <citation type="submission" date="2018-06" db="EMBL/GenBank/DDBJ databases">
        <title>Phytoactinopolyspora halophila sp. nov., a novel halophilic actinomycete isolated from a saline soil in China.</title>
        <authorList>
            <person name="Tang S.-K."/>
        </authorList>
    </citation>
    <scope>NUCLEOTIDE SEQUENCE [LARGE SCALE GENOMIC DNA]</scope>
    <source>
        <strain evidence="4 5">YIM 96934</strain>
    </source>
</reference>
<evidence type="ECO:0000256" key="1">
    <source>
        <dbReference type="ARBA" id="ARBA00008520"/>
    </source>
</evidence>
<gene>
    <name evidence="4" type="ORF">DPM12_21470</name>
</gene>
<dbReference type="OrthoDB" id="8478044at2"/>
<dbReference type="PROSITE" id="PS51257">
    <property type="entry name" value="PROKAR_LIPOPROTEIN"/>
    <property type="match status" value="1"/>
</dbReference>
<dbReference type="PANTHER" id="PTHR43649:SF29">
    <property type="entry name" value="OSMOPROTECTIVE COMPOUNDS-BINDING PROTEIN GGTB"/>
    <property type="match status" value="1"/>
</dbReference>
<evidence type="ECO:0000256" key="2">
    <source>
        <dbReference type="ARBA" id="ARBA00022448"/>
    </source>
</evidence>
<keyword evidence="5" id="KW-1185">Reference proteome</keyword>
<organism evidence="4 5">
    <name type="scientific">Phytoactinopolyspora halophila</name>
    <dbReference type="NCBI Taxonomy" id="1981511"/>
    <lineage>
        <taxon>Bacteria</taxon>
        <taxon>Bacillati</taxon>
        <taxon>Actinomycetota</taxon>
        <taxon>Actinomycetes</taxon>
        <taxon>Jiangellales</taxon>
        <taxon>Jiangellaceae</taxon>
        <taxon>Phytoactinopolyspora</taxon>
    </lineage>
</organism>
<accession>A0A329QGA8</accession>
<comment type="similarity">
    <text evidence="1">Belongs to the bacterial solute-binding protein 1 family.</text>
</comment>
<dbReference type="Proteomes" id="UP000250462">
    <property type="component" value="Unassembled WGS sequence"/>
</dbReference>
<dbReference type="Pfam" id="PF13416">
    <property type="entry name" value="SBP_bac_8"/>
    <property type="match status" value="1"/>
</dbReference>
<dbReference type="Gene3D" id="3.40.190.10">
    <property type="entry name" value="Periplasmic binding protein-like II"/>
    <property type="match status" value="2"/>
</dbReference>
<dbReference type="InterPro" id="IPR050490">
    <property type="entry name" value="Bact_solute-bd_prot1"/>
</dbReference>
<dbReference type="SUPFAM" id="SSF53850">
    <property type="entry name" value="Periplasmic binding protein-like II"/>
    <property type="match status" value="1"/>
</dbReference>
<evidence type="ECO:0000256" key="3">
    <source>
        <dbReference type="SAM" id="SignalP"/>
    </source>
</evidence>
<dbReference type="PANTHER" id="PTHR43649">
    <property type="entry name" value="ARABINOSE-BINDING PROTEIN-RELATED"/>
    <property type="match status" value="1"/>
</dbReference>
<feature type="signal peptide" evidence="3">
    <location>
        <begin position="1"/>
        <end position="23"/>
    </location>
</feature>
<name>A0A329QGA8_9ACTN</name>
<dbReference type="InterPro" id="IPR006059">
    <property type="entry name" value="SBP"/>
</dbReference>
<evidence type="ECO:0000313" key="5">
    <source>
        <dbReference type="Proteomes" id="UP000250462"/>
    </source>
</evidence>
<dbReference type="RefSeq" id="WP_112260403.1">
    <property type="nucleotide sequence ID" value="NZ_QMIG01000045.1"/>
</dbReference>
<evidence type="ECO:0000313" key="4">
    <source>
        <dbReference type="EMBL" id="RAW09348.1"/>
    </source>
</evidence>
<feature type="chain" id="PRO_5039718239" evidence="3">
    <location>
        <begin position="24"/>
        <end position="424"/>
    </location>
</feature>
<keyword evidence="3" id="KW-0732">Signal</keyword>
<protein>
    <submittedName>
        <fullName evidence="4">Carbohydrate ABC transporter substrate-binding protein</fullName>
    </submittedName>
</protein>
<dbReference type="AlphaFoldDB" id="A0A329QGA8"/>
<comment type="caution">
    <text evidence="4">The sequence shown here is derived from an EMBL/GenBank/DDBJ whole genome shotgun (WGS) entry which is preliminary data.</text>
</comment>
<dbReference type="EMBL" id="QMIG01000045">
    <property type="protein sequence ID" value="RAW09348.1"/>
    <property type="molecule type" value="Genomic_DNA"/>
</dbReference>